<name>A0A645JKN5_9ZZZZ</name>
<proteinExistence type="predicted"/>
<dbReference type="AlphaFoldDB" id="A0A645JKN5"/>
<dbReference type="EC" id="2.4.2.31" evidence="1"/>
<dbReference type="EMBL" id="VSSQ01143753">
    <property type="protein sequence ID" value="MPN63812.1"/>
    <property type="molecule type" value="Genomic_DNA"/>
</dbReference>
<reference evidence="1" key="1">
    <citation type="submission" date="2019-08" db="EMBL/GenBank/DDBJ databases">
        <authorList>
            <person name="Kucharzyk K."/>
            <person name="Murdoch R.W."/>
            <person name="Higgins S."/>
            <person name="Loffler F."/>
        </authorList>
    </citation>
    <scope>NUCLEOTIDE SEQUENCE</scope>
</reference>
<protein>
    <submittedName>
        <fullName evidence="1">NAD(+)--arginine ADP-ribosyltransferase EFV</fullName>
        <ecNumber evidence="1">2.4.2.31</ecNumber>
    </submittedName>
</protein>
<accession>A0A645JKN5</accession>
<dbReference type="GO" id="GO:0106274">
    <property type="term" value="F:NAD+-protein-arginine ADP-ribosyltransferase activity"/>
    <property type="evidence" value="ECO:0007669"/>
    <property type="project" value="UniProtKB-EC"/>
</dbReference>
<organism evidence="1">
    <name type="scientific">bioreactor metagenome</name>
    <dbReference type="NCBI Taxonomy" id="1076179"/>
    <lineage>
        <taxon>unclassified sequences</taxon>
        <taxon>metagenomes</taxon>
        <taxon>ecological metagenomes</taxon>
    </lineage>
</organism>
<gene>
    <name evidence="1" type="ORF">SDC9_211578</name>
</gene>
<evidence type="ECO:0000313" key="1">
    <source>
        <dbReference type="EMBL" id="MPN63812.1"/>
    </source>
</evidence>
<sequence length="105" mass="11683">MLNEKYVQDAIEFPIEGLKLSERLYDKHLMDMKYRVKGAVTQGLINSSGYVAIAKTISDIGFTNFNHAMTIAVTEAGRMKSLARQKGQEEAVSKGVDLQKNGFLL</sequence>
<comment type="caution">
    <text evidence="1">The sequence shown here is derived from an EMBL/GenBank/DDBJ whole genome shotgun (WGS) entry which is preliminary data.</text>
</comment>
<keyword evidence="1" id="KW-0808">Transferase</keyword>
<keyword evidence="1" id="KW-0328">Glycosyltransferase</keyword>